<evidence type="ECO:0000313" key="2">
    <source>
        <dbReference type="Proteomes" id="UP000000238"/>
    </source>
</evidence>
<dbReference type="RefSeq" id="WP_011400437.1">
    <property type="nucleotide sequence ID" value="NC_007645.1"/>
</dbReference>
<sequence>MLSRKKNINNALDLLTDSQRVLSFMQQCLTRNPWPELNQESQEGFDIIIEDVKEKLEKSQNAIKAETK</sequence>
<evidence type="ECO:0000313" key="1">
    <source>
        <dbReference type="EMBL" id="ABC33386.1"/>
    </source>
</evidence>
<gene>
    <name evidence="1" type="ordered locus">HCH_06762</name>
</gene>
<accession>Q2S7I8</accession>
<dbReference type="HOGENOM" id="CLU_2788092_0_0_6"/>
<organism evidence="1 2">
    <name type="scientific">Hahella chejuensis (strain KCTC 2396)</name>
    <dbReference type="NCBI Taxonomy" id="349521"/>
    <lineage>
        <taxon>Bacteria</taxon>
        <taxon>Pseudomonadati</taxon>
        <taxon>Pseudomonadota</taxon>
        <taxon>Gammaproteobacteria</taxon>
        <taxon>Oceanospirillales</taxon>
        <taxon>Hahellaceae</taxon>
        <taxon>Hahella</taxon>
    </lineage>
</organism>
<name>Q2S7I8_HAHCH</name>
<dbReference type="KEGG" id="hch:HCH_06762"/>
<dbReference type="Proteomes" id="UP000000238">
    <property type="component" value="Chromosome"/>
</dbReference>
<dbReference type="EMBL" id="CP000155">
    <property type="protein sequence ID" value="ABC33386.1"/>
    <property type="molecule type" value="Genomic_DNA"/>
</dbReference>
<dbReference type="AlphaFoldDB" id="Q2S7I8"/>
<reference evidence="1 2" key="1">
    <citation type="journal article" date="2005" name="Nucleic Acids Res.">
        <title>Genomic blueprint of Hahella chejuensis, a marine microbe producing an algicidal agent.</title>
        <authorList>
            <person name="Jeong H."/>
            <person name="Yim J.H."/>
            <person name="Lee C."/>
            <person name="Choi S.-H."/>
            <person name="Park Y.K."/>
            <person name="Yoon S.H."/>
            <person name="Hur C.-G."/>
            <person name="Kang H.-Y."/>
            <person name="Kim D."/>
            <person name="Lee H.H."/>
            <person name="Park K.H."/>
            <person name="Park S.-H."/>
            <person name="Park H.-S."/>
            <person name="Lee H.K."/>
            <person name="Oh T.K."/>
            <person name="Kim J.F."/>
        </authorList>
    </citation>
    <scope>NUCLEOTIDE SEQUENCE [LARGE SCALE GENOMIC DNA]</scope>
    <source>
        <strain evidence="1 2">KCTC 2396</strain>
    </source>
</reference>
<protein>
    <submittedName>
        <fullName evidence="1">Uncharacterized protein</fullName>
    </submittedName>
</protein>
<proteinExistence type="predicted"/>
<keyword evidence="2" id="KW-1185">Reference proteome</keyword>